<sequence length="438" mass="50201">MERPALQRLIEEIDAGRVDCVIVYKVDRLSRSLLDFSRIMATFDERNVSFVSVTQQFNTTSSMGRLTLNILLSFAQFERELISERTRDKMGAARRRGKWCGGTPPYGYDVVDGKLIVNESEARRVREIFELYLDLKSVREVLKVIQQKAWKTKVWTTKSGKQRGGTAFTKNTLNYLLRNVTYIGQVSYENQIYSGEHRAIVDSQVFAETQKRLDRNRMFGDAKRSRSGALLSRLIRCQSCGCGMSHSQTRRGSRSYRYYVCLNAMQNGYQQCPSPTVSAPEIERFVVEQIREVGQDVQLRAGVIAEIDRQRETENHKATRERNRLEHELAELSRQLEQAALTQAAAQDLAELQTAIELRNQRLLHLADRTQSPAEIDVAEIDRLLNEFDELWEELSPAERQQLIHLLVEQVQYHGEAGEVSLVFSSTGAQLISEEEEA</sequence>
<name>A0A5C5WP01_9PLAN</name>
<organism evidence="4 5">
    <name type="scientific">Thalassoglobus neptunius</name>
    <dbReference type="NCBI Taxonomy" id="1938619"/>
    <lineage>
        <taxon>Bacteria</taxon>
        <taxon>Pseudomonadati</taxon>
        <taxon>Planctomycetota</taxon>
        <taxon>Planctomycetia</taxon>
        <taxon>Planctomycetales</taxon>
        <taxon>Planctomycetaceae</taxon>
        <taxon>Thalassoglobus</taxon>
    </lineage>
</organism>
<reference evidence="4 5" key="1">
    <citation type="submission" date="2019-02" db="EMBL/GenBank/DDBJ databases">
        <title>Deep-cultivation of Planctomycetes and their phenomic and genomic characterization uncovers novel biology.</title>
        <authorList>
            <person name="Wiegand S."/>
            <person name="Jogler M."/>
            <person name="Boedeker C."/>
            <person name="Pinto D."/>
            <person name="Vollmers J."/>
            <person name="Rivas-Marin E."/>
            <person name="Kohn T."/>
            <person name="Peeters S.H."/>
            <person name="Heuer A."/>
            <person name="Rast P."/>
            <person name="Oberbeckmann S."/>
            <person name="Bunk B."/>
            <person name="Jeske O."/>
            <person name="Meyerdierks A."/>
            <person name="Storesund J.E."/>
            <person name="Kallscheuer N."/>
            <person name="Luecker S."/>
            <person name="Lage O.M."/>
            <person name="Pohl T."/>
            <person name="Merkel B.J."/>
            <person name="Hornburger P."/>
            <person name="Mueller R.-W."/>
            <person name="Bruemmer F."/>
            <person name="Labrenz M."/>
            <person name="Spormann A.M."/>
            <person name="Op Den Camp H."/>
            <person name="Overmann J."/>
            <person name="Amann R."/>
            <person name="Jetten M.S.M."/>
            <person name="Mascher T."/>
            <person name="Medema M.H."/>
            <person name="Devos D.P."/>
            <person name="Kaster A.-K."/>
            <person name="Ovreas L."/>
            <person name="Rohde M."/>
            <person name="Galperin M.Y."/>
            <person name="Jogler C."/>
        </authorList>
    </citation>
    <scope>NUCLEOTIDE SEQUENCE [LARGE SCALE GENOMIC DNA]</scope>
    <source>
        <strain evidence="4 5">KOR42</strain>
    </source>
</reference>
<dbReference type="Proteomes" id="UP000317243">
    <property type="component" value="Unassembled WGS sequence"/>
</dbReference>
<feature type="domain" description="Recombinase" evidence="3">
    <location>
        <begin position="105"/>
        <end position="219"/>
    </location>
</feature>
<dbReference type="InterPro" id="IPR038109">
    <property type="entry name" value="DNA_bind_recomb_sf"/>
</dbReference>
<proteinExistence type="predicted"/>
<evidence type="ECO:0000259" key="2">
    <source>
        <dbReference type="PROSITE" id="PS51736"/>
    </source>
</evidence>
<evidence type="ECO:0000313" key="5">
    <source>
        <dbReference type="Proteomes" id="UP000317243"/>
    </source>
</evidence>
<dbReference type="InterPro" id="IPR006119">
    <property type="entry name" value="Resolv_N"/>
</dbReference>
<dbReference type="AlphaFoldDB" id="A0A5C5WP01"/>
<accession>A0A5C5WP01</accession>
<dbReference type="PANTHER" id="PTHR30461">
    <property type="entry name" value="DNA-INVERTASE FROM LAMBDOID PROPHAGE"/>
    <property type="match status" value="1"/>
</dbReference>
<dbReference type="PANTHER" id="PTHR30461:SF23">
    <property type="entry name" value="DNA RECOMBINASE-RELATED"/>
    <property type="match status" value="1"/>
</dbReference>
<protein>
    <submittedName>
        <fullName evidence="4">DNA-invertase hin</fullName>
    </submittedName>
</protein>
<dbReference type="CDD" id="cd03768">
    <property type="entry name" value="SR_ResInv"/>
    <property type="match status" value="1"/>
</dbReference>
<gene>
    <name evidence="4" type="primary">hin_1</name>
    <name evidence="4" type="ORF">KOR42_34400</name>
</gene>
<comment type="caution">
    <text evidence="4">The sequence shown here is derived from an EMBL/GenBank/DDBJ whole genome shotgun (WGS) entry which is preliminary data.</text>
</comment>
<dbReference type="Pfam" id="PF13408">
    <property type="entry name" value="Zn_ribbon_recom"/>
    <property type="match status" value="1"/>
</dbReference>
<dbReference type="RefSeq" id="WP_197441262.1">
    <property type="nucleotide sequence ID" value="NZ_SIHI01000011.1"/>
</dbReference>
<dbReference type="Pfam" id="PF00239">
    <property type="entry name" value="Resolvase"/>
    <property type="match status" value="1"/>
</dbReference>
<feature type="coiled-coil region" evidence="1">
    <location>
        <begin position="315"/>
        <end position="349"/>
    </location>
</feature>
<keyword evidence="1" id="KW-0175">Coiled coil</keyword>
<dbReference type="EMBL" id="SIHI01000011">
    <property type="protein sequence ID" value="TWT51753.1"/>
    <property type="molecule type" value="Genomic_DNA"/>
</dbReference>
<dbReference type="GO" id="GO:0003677">
    <property type="term" value="F:DNA binding"/>
    <property type="evidence" value="ECO:0007669"/>
    <property type="project" value="InterPro"/>
</dbReference>
<dbReference type="InterPro" id="IPR025827">
    <property type="entry name" value="Zn_ribbon_recom_dom"/>
</dbReference>
<dbReference type="Gene3D" id="3.90.1750.20">
    <property type="entry name" value="Putative Large Serine Recombinase, Chain B, Domain 2"/>
    <property type="match status" value="1"/>
</dbReference>
<dbReference type="Pfam" id="PF07508">
    <property type="entry name" value="Recombinase"/>
    <property type="match status" value="1"/>
</dbReference>
<dbReference type="InterPro" id="IPR011109">
    <property type="entry name" value="DNA_bind_recombinase_dom"/>
</dbReference>
<evidence type="ECO:0000313" key="4">
    <source>
        <dbReference type="EMBL" id="TWT51753.1"/>
    </source>
</evidence>
<dbReference type="GO" id="GO:0000150">
    <property type="term" value="F:DNA strand exchange activity"/>
    <property type="evidence" value="ECO:0007669"/>
    <property type="project" value="InterPro"/>
</dbReference>
<dbReference type="Gene3D" id="3.40.50.1390">
    <property type="entry name" value="Resolvase, N-terminal catalytic domain"/>
    <property type="match status" value="1"/>
</dbReference>
<dbReference type="InterPro" id="IPR036162">
    <property type="entry name" value="Resolvase-like_N_sf"/>
</dbReference>
<dbReference type="PROSITE" id="PS51736">
    <property type="entry name" value="RECOMBINASES_3"/>
    <property type="match status" value="1"/>
</dbReference>
<feature type="domain" description="Resolvase/invertase-type recombinase catalytic" evidence="2">
    <location>
        <begin position="1"/>
        <end position="97"/>
    </location>
</feature>
<keyword evidence="5" id="KW-1185">Reference proteome</keyword>
<dbReference type="SMART" id="SM00857">
    <property type="entry name" value="Resolvase"/>
    <property type="match status" value="1"/>
</dbReference>
<evidence type="ECO:0000259" key="3">
    <source>
        <dbReference type="PROSITE" id="PS51737"/>
    </source>
</evidence>
<dbReference type="PROSITE" id="PS51737">
    <property type="entry name" value="RECOMBINASE_DNA_BIND"/>
    <property type="match status" value="1"/>
</dbReference>
<dbReference type="SUPFAM" id="SSF53041">
    <property type="entry name" value="Resolvase-like"/>
    <property type="match status" value="1"/>
</dbReference>
<evidence type="ECO:0000256" key="1">
    <source>
        <dbReference type="SAM" id="Coils"/>
    </source>
</evidence>
<dbReference type="InterPro" id="IPR050639">
    <property type="entry name" value="SSR_resolvase"/>
</dbReference>